<sequence length="313" mass="32863">MTRQRLLDGARIVVGLLVLVAIFVALQGNWDKVAPELARLSWISLGGAFLLALVAPWLTLVGWRVLLADLGTPLPLPSSASVFFVGQLGKYLPGSLWSIAVQADMGGRLGVPRRTLGVAGLLNIALAALTGTLVGLPAVPLLLRRAPEDAVSPWWVVLAILLAVVVLWPRLLNALLDRGLRLLGRQPLPQPLSARALATTVVFFVGAWVAMGAAAWVLAAGLAPDVEGRTLFLAAVCGFCLAAAIGMFSVLVPAGFGVRDGLLVLMLAPFTSTAAATAVVVVHRFLSVVIDLLVAGGAYLWARRHHLIGSGEQ</sequence>
<dbReference type="InterPro" id="IPR022791">
    <property type="entry name" value="L-PG_synthase/AglD"/>
</dbReference>
<keyword evidence="3 6" id="KW-0812">Transmembrane</keyword>
<protein>
    <submittedName>
        <fullName evidence="7">Uncharacterized protein</fullName>
    </submittedName>
</protein>
<dbReference type="OrthoDB" id="6057470at2"/>
<feature type="transmembrane region" description="Helical" evidence="6">
    <location>
        <begin position="115"/>
        <end position="134"/>
    </location>
</feature>
<feature type="transmembrane region" description="Helical" evidence="6">
    <location>
        <begin position="231"/>
        <end position="254"/>
    </location>
</feature>
<keyword evidence="5 6" id="KW-0472">Membrane</keyword>
<evidence type="ECO:0000313" key="8">
    <source>
        <dbReference type="Proteomes" id="UP000013167"/>
    </source>
</evidence>
<keyword evidence="8" id="KW-1185">Reference proteome</keyword>
<evidence type="ECO:0000256" key="4">
    <source>
        <dbReference type="ARBA" id="ARBA00022989"/>
    </source>
</evidence>
<name>N0DZZ4_9MICO</name>
<keyword evidence="2" id="KW-1003">Cell membrane</keyword>
<comment type="subcellular location">
    <subcellularLocation>
        <location evidence="1">Cell membrane</location>
        <topology evidence="1">Multi-pass membrane protein</topology>
    </subcellularLocation>
</comment>
<organism evidence="7 8">
    <name type="scientific">Phycicoccus elongatus Lp2</name>
    <dbReference type="NCBI Taxonomy" id="1193181"/>
    <lineage>
        <taxon>Bacteria</taxon>
        <taxon>Bacillati</taxon>
        <taxon>Actinomycetota</taxon>
        <taxon>Actinomycetes</taxon>
        <taxon>Micrococcales</taxon>
        <taxon>Intrasporangiaceae</taxon>
        <taxon>Phycicoccus</taxon>
    </lineage>
</organism>
<dbReference type="GO" id="GO:0005886">
    <property type="term" value="C:plasma membrane"/>
    <property type="evidence" value="ECO:0007669"/>
    <property type="project" value="UniProtKB-SubCell"/>
</dbReference>
<dbReference type="STRING" id="1193181.BN10_520048"/>
<feature type="transmembrane region" description="Helical" evidence="6">
    <location>
        <begin position="42"/>
        <end position="66"/>
    </location>
</feature>
<evidence type="ECO:0000313" key="7">
    <source>
        <dbReference type="EMBL" id="CCH70147.1"/>
    </source>
</evidence>
<dbReference type="Pfam" id="PF03706">
    <property type="entry name" value="LPG_synthase_TM"/>
    <property type="match status" value="1"/>
</dbReference>
<keyword evidence="4 6" id="KW-1133">Transmembrane helix</keyword>
<dbReference type="AlphaFoldDB" id="N0DZZ4"/>
<dbReference type="eggNOG" id="COG0392">
    <property type="taxonomic scope" value="Bacteria"/>
</dbReference>
<evidence type="ECO:0000256" key="6">
    <source>
        <dbReference type="SAM" id="Phobius"/>
    </source>
</evidence>
<dbReference type="Proteomes" id="UP000013167">
    <property type="component" value="Unassembled WGS sequence"/>
</dbReference>
<evidence type="ECO:0000256" key="2">
    <source>
        <dbReference type="ARBA" id="ARBA00022475"/>
    </source>
</evidence>
<dbReference type="EMBL" id="CAIZ01000122">
    <property type="protein sequence ID" value="CCH70147.1"/>
    <property type="molecule type" value="Genomic_DNA"/>
</dbReference>
<gene>
    <name evidence="7" type="ORF">BN10_520048</name>
</gene>
<dbReference type="HOGENOM" id="CLU_064500_0_0_11"/>
<feature type="transmembrane region" description="Helical" evidence="6">
    <location>
        <begin position="154"/>
        <end position="176"/>
    </location>
</feature>
<evidence type="ECO:0000256" key="3">
    <source>
        <dbReference type="ARBA" id="ARBA00022692"/>
    </source>
</evidence>
<feature type="transmembrane region" description="Helical" evidence="6">
    <location>
        <begin position="261"/>
        <end position="279"/>
    </location>
</feature>
<feature type="transmembrane region" description="Helical" evidence="6">
    <location>
        <begin position="12"/>
        <end position="30"/>
    </location>
</feature>
<dbReference type="RefSeq" id="WP_010850003.1">
    <property type="nucleotide sequence ID" value="NZ_HF570956.1"/>
</dbReference>
<accession>N0DZZ4</accession>
<feature type="transmembrane region" description="Helical" evidence="6">
    <location>
        <begin position="196"/>
        <end position="219"/>
    </location>
</feature>
<proteinExistence type="predicted"/>
<comment type="caution">
    <text evidence="7">The sequence shown here is derived from an EMBL/GenBank/DDBJ whole genome shotgun (WGS) entry which is preliminary data.</text>
</comment>
<evidence type="ECO:0000256" key="5">
    <source>
        <dbReference type="ARBA" id="ARBA00023136"/>
    </source>
</evidence>
<evidence type="ECO:0000256" key="1">
    <source>
        <dbReference type="ARBA" id="ARBA00004651"/>
    </source>
</evidence>
<reference evidence="7 8" key="1">
    <citation type="journal article" date="2013" name="ISME J.">
        <title>A metabolic model for members of the genus Tetrasphaera involved in enhanced biological phosphorus removal.</title>
        <authorList>
            <person name="Kristiansen R."/>
            <person name="Nguyen H.T.T."/>
            <person name="Saunders A.M."/>
            <person name="Nielsen J.L."/>
            <person name="Wimmer R."/>
            <person name="Le V.Q."/>
            <person name="McIlroy S.J."/>
            <person name="Petrovski S."/>
            <person name="Seviour R.J."/>
            <person name="Calteau A."/>
            <person name="Nielsen K.L."/>
            <person name="Nielsen P.H."/>
        </authorList>
    </citation>
    <scope>NUCLEOTIDE SEQUENCE [LARGE SCALE GENOMIC DNA]</scope>
    <source>
        <strain evidence="7 8">Lp2</strain>
    </source>
</reference>